<reference evidence="2" key="2">
    <citation type="submission" date="2020-02" db="EMBL/GenBank/DDBJ databases">
        <title>Flavobacterium profundi sp. nov., isolated from a deep-sea seamount.</title>
        <authorList>
            <person name="Zhang D.-C."/>
        </authorList>
    </citation>
    <scope>NUCLEOTIDE SEQUENCE</scope>
    <source>
        <strain evidence="2">EC11</strain>
    </source>
</reference>
<dbReference type="Pfam" id="PF18174">
    <property type="entry name" value="HU-CCDC81_bac_1"/>
    <property type="match status" value="1"/>
</dbReference>
<dbReference type="Pfam" id="PF18175">
    <property type="entry name" value="HU-CCDC81_bac_2"/>
    <property type="match status" value="1"/>
</dbReference>
<keyword evidence="3" id="KW-1185">Reference proteome</keyword>
<evidence type="ECO:0000259" key="1">
    <source>
        <dbReference type="PROSITE" id="PS51724"/>
    </source>
</evidence>
<dbReference type="InterPro" id="IPR007730">
    <property type="entry name" value="SPOR-like_dom"/>
</dbReference>
<name>A0ABX0ISU9_9FLAO</name>
<evidence type="ECO:0000313" key="2">
    <source>
        <dbReference type="EMBL" id="NHN26960.1"/>
    </source>
</evidence>
<protein>
    <submittedName>
        <fullName evidence="2">SPOR domain-containing protein</fullName>
    </submittedName>
</protein>
<sequence length="309" mass="35017">MLLDKYISELLYRYQCVTVPGFGAFVTEVQSANVSGSASTFMPPRKVILFNSNIKNNDGLLANHIALSENSSYENVVVKIASVVNSWISALENKNKVTLENIGEIYVNGEYNWVFQPYTEINYLVSSFGLNSFVSPEMKREKLLKEVQVFEAKEPVVLISNKKRNYGYLKYAAAVTLFLGAGLSAYKIHYDQQVATDTLMVKKEVQREVQNRIQQATFFIDNPITTVELAVKEEKRPYHLVAGAFRSEDNAEKAQKLLIEQGYQATILEKNKYGLIPVAYGSFKMAEEAELLKTKLFKEDSIESWILID</sequence>
<dbReference type="InterPro" id="IPR040495">
    <property type="entry name" value="HU-CCDC81_bac_1"/>
</dbReference>
<comment type="caution">
    <text evidence="2">The sequence shown here is derived from an EMBL/GenBank/DDBJ whole genome shotgun (WGS) entry which is preliminary data.</text>
</comment>
<accession>A0ABX0ISU9</accession>
<dbReference type="Gene3D" id="3.30.70.1070">
    <property type="entry name" value="Sporulation related repeat"/>
    <property type="match status" value="1"/>
</dbReference>
<dbReference type="Pfam" id="PF05036">
    <property type="entry name" value="SPOR"/>
    <property type="match status" value="1"/>
</dbReference>
<dbReference type="EMBL" id="VEVQ02000010">
    <property type="protein sequence ID" value="NHN26960.1"/>
    <property type="molecule type" value="Genomic_DNA"/>
</dbReference>
<dbReference type="SUPFAM" id="SSF110997">
    <property type="entry name" value="Sporulation related repeat"/>
    <property type="match status" value="1"/>
</dbReference>
<gene>
    <name evidence="2" type="ORF">FIA58_014850</name>
</gene>
<feature type="domain" description="SPOR" evidence="1">
    <location>
        <begin position="232"/>
        <end position="309"/>
    </location>
</feature>
<organism evidence="2 3">
    <name type="scientific">Flavobacterium jejuense</name>
    <dbReference type="NCBI Taxonomy" id="1544455"/>
    <lineage>
        <taxon>Bacteria</taxon>
        <taxon>Pseudomonadati</taxon>
        <taxon>Bacteroidota</taxon>
        <taxon>Flavobacteriia</taxon>
        <taxon>Flavobacteriales</taxon>
        <taxon>Flavobacteriaceae</taxon>
        <taxon>Flavobacterium</taxon>
    </lineage>
</organism>
<dbReference type="InterPro" id="IPR036680">
    <property type="entry name" value="SPOR-like_sf"/>
</dbReference>
<dbReference type="PROSITE" id="PS51724">
    <property type="entry name" value="SPOR"/>
    <property type="match status" value="1"/>
</dbReference>
<evidence type="ECO:0000313" key="3">
    <source>
        <dbReference type="Proteomes" id="UP000817854"/>
    </source>
</evidence>
<reference evidence="2" key="1">
    <citation type="submission" date="2019-05" db="EMBL/GenBank/DDBJ databases">
        <authorList>
            <person name="Lianzixin W."/>
        </authorList>
    </citation>
    <scope>NUCLEOTIDE SEQUENCE</scope>
    <source>
        <strain evidence="2">EC11</strain>
    </source>
</reference>
<dbReference type="InterPro" id="IPR041268">
    <property type="entry name" value="HU-CCDC81_bac_2"/>
</dbReference>
<dbReference type="RefSeq" id="WP_140963279.1">
    <property type="nucleotide sequence ID" value="NZ_VEVQ02000010.1"/>
</dbReference>
<dbReference type="Proteomes" id="UP000817854">
    <property type="component" value="Unassembled WGS sequence"/>
</dbReference>
<proteinExistence type="predicted"/>